<dbReference type="Proteomes" id="UP001218638">
    <property type="component" value="Chromosome"/>
</dbReference>
<keyword evidence="3" id="KW-1133">Transmembrane helix</keyword>
<dbReference type="EMBL" id="CP119075">
    <property type="protein sequence ID" value="WED66122.1"/>
    <property type="molecule type" value="Genomic_DNA"/>
</dbReference>
<keyword evidence="3" id="KW-0812">Transmembrane</keyword>
<sequence>MRDSASASSRPILSWRQLGGILLACAGVVYLLLPGDSELLEQLVRDGNIAKARRVLAVVAAEEIEREPLRYALAEQELDRLELKPPATAPEREAYWRASLNRWKSHGYADALFIRWIKDLETVDAVDDFWRELQRDWAQVPVNQRAALTRRFVPLALARERPEVAAACFAMMHGESPAEAEAALELARLQRFAGNPEAALRAISGLPDGQGTSLRISLLREMNRNREALNLLLAEATATDEWEAPQVERIAALARAAGEPQVALPIVSAFAAANPEMLAAWRLLGALQRENGRSEAARETQQRVVELTDRDADELRTFAQLLEGTGRPGEAFDVWWELGMKGDRHALDRLVALNPGLYRDHDLLQVLDRMVPVAGHDEYTLLQARFLTEVGRYGEAVEAYRQFLEAEPEAVASWLELARLEVELYRYADAAEHIERVEALGADSVEIRRQLADVWVALGDYEKALPLYRAVAETSGEMDDYGAYFRLARGLGAYEDYVAGLRGVVESAEATASDHVTLAYGYNLLGQPEEAREVLRAGMQRFPEDSEIRLRLAYAFSDVKRYHDAQLVTEGYPGLGSNVEMVRLHLLMMRLNNDLEAERAFLRRELTEAVRADPEVRQALSRAHLAAGQNLEAEQLLRGLAAEFPDDWDILGDLILVMQRLNHNEEAQALLAPHLAADDPRAFKLAADVAAALGEYAKAEQYQIRYLSLVSPAEPTSWGALGDIRLARGDRTGAKRAYQRALRELQFQLLEAEEDSR</sequence>
<dbReference type="InterPro" id="IPR051012">
    <property type="entry name" value="CellSynth/LPSAsmb/PSIAsmb"/>
</dbReference>
<dbReference type="PANTHER" id="PTHR45586">
    <property type="entry name" value="TPR REPEAT-CONTAINING PROTEIN PA4667"/>
    <property type="match status" value="1"/>
</dbReference>
<dbReference type="InterPro" id="IPR011990">
    <property type="entry name" value="TPR-like_helical_dom_sf"/>
</dbReference>
<gene>
    <name evidence="4" type="ORF">PXH66_04595</name>
</gene>
<keyword evidence="1" id="KW-0677">Repeat</keyword>
<reference evidence="4" key="1">
    <citation type="submission" date="2023-03" db="EMBL/GenBank/DDBJ databases">
        <title>Lomoglobus Profundus gen. nov., sp. nov., a novel member of the phylum Verrucomicrobia, isolated from deep-marine sediment of South China Sea.</title>
        <authorList>
            <person name="Ahmad T."/>
            <person name="Ishaq S.E."/>
            <person name="Wang F."/>
        </authorList>
    </citation>
    <scope>NUCLEOTIDE SEQUENCE</scope>
    <source>
        <strain evidence="4">LMO-M01</strain>
    </source>
</reference>
<name>A0AAF0CQE3_9BACT</name>
<keyword evidence="5" id="KW-1185">Reference proteome</keyword>
<dbReference type="AlphaFoldDB" id="A0AAF0CQE3"/>
<evidence type="ECO:0000313" key="4">
    <source>
        <dbReference type="EMBL" id="WED66122.1"/>
    </source>
</evidence>
<accession>A0AAF0CQE3</accession>
<dbReference type="Pfam" id="PF13428">
    <property type="entry name" value="TPR_14"/>
    <property type="match status" value="1"/>
</dbReference>
<dbReference type="SMART" id="SM00028">
    <property type="entry name" value="TPR"/>
    <property type="match status" value="6"/>
</dbReference>
<feature type="transmembrane region" description="Helical" evidence="3">
    <location>
        <begin position="12"/>
        <end position="33"/>
    </location>
</feature>
<evidence type="ECO:0000256" key="1">
    <source>
        <dbReference type="ARBA" id="ARBA00022737"/>
    </source>
</evidence>
<dbReference type="PANTHER" id="PTHR45586:SF1">
    <property type="entry name" value="LIPOPOLYSACCHARIDE ASSEMBLY PROTEIN B"/>
    <property type="match status" value="1"/>
</dbReference>
<dbReference type="Pfam" id="PF13432">
    <property type="entry name" value="TPR_16"/>
    <property type="match status" value="2"/>
</dbReference>
<dbReference type="Gene3D" id="1.25.40.10">
    <property type="entry name" value="Tetratricopeptide repeat domain"/>
    <property type="match status" value="4"/>
</dbReference>
<dbReference type="InterPro" id="IPR019734">
    <property type="entry name" value="TPR_rpt"/>
</dbReference>
<dbReference type="Pfam" id="PF14559">
    <property type="entry name" value="TPR_19"/>
    <property type="match status" value="1"/>
</dbReference>
<keyword evidence="3" id="KW-0472">Membrane</keyword>
<dbReference type="RefSeq" id="WP_330931313.1">
    <property type="nucleotide sequence ID" value="NZ_CP119075.1"/>
</dbReference>
<proteinExistence type="predicted"/>
<dbReference type="SUPFAM" id="SSF48452">
    <property type="entry name" value="TPR-like"/>
    <property type="match status" value="2"/>
</dbReference>
<dbReference type="KEGG" id="slom:PXH66_04595"/>
<protein>
    <submittedName>
        <fullName evidence="4">Tetratricopeptide repeat protein</fullName>
    </submittedName>
</protein>
<evidence type="ECO:0000313" key="5">
    <source>
        <dbReference type="Proteomes" id="UP001218638"/>
    </source>
</evidence>
<evidence type="ECO:0000256" key="3">
    <source>
        <dbReference type="SAM" id="Phobius"/>
    </source>
</evidence>
<organism evidence="4 5">
    <name type="scientific">Synoicihabitans lomoniglobus</name>
    <dbReference type="NCBI Taxonomy" id="2909285"/>
    <lineage>
        <taxon>Bacteria</taxon>
        <taxon>Pseudomonadati</taxon>
        <taxon>Verrucomicrobiota</taxon>
        <taxon>Opitutia</taxon>
        <taxon>Opitutales</taxon>
        <taxon>Opitutaceae</taxon>
        <taxon>Synoicihabitans</taxon>
    </lineage>
</organism>
<evidence type="ECO:0000256" key="2">
    <source>
        <dbReference type="ARBA" id="ARBA00022803"/>
    </source>
</evidence>
<keyword evidence="2" id="KW-0802">TPR repeat</keyword>